<dbReference type="Proteomes" id="UP001303946">
    <property type="component" value="Chromosome"/>
</dbReference>
<dbReference type="PRINTS" id="PR01438">
    <property type="entry name" value="UNVRSLSTRESS"/>
</dbReference>
<organism evidence="5 6">
    <name type="scientific">Piscinibacter gummiphilus</name>
    <dbReference type="NCBI Taxonomy" id="946333"/>
    <lineage>
        <taxon>Bacteria</taxon>
        <taxon>Pseudomonadati</taxon>
        <taxon>Pseudomonadota</taxon>
        <taxon>Betaproteobacteria</taxon>
        <taxon>Burkholderiales</taxon>
        <taxon>Sphaerotilaceae</taxon>
        <taxon>Piscinibacter</taxon>
    </lineage>
</organism>
<dbReference type="RefSeq" id="WP_316698269.1">
    <property type="nucleotide sequence ID" value="NZ_CP136336.1"/>
</dbReference>
<proteinExistence type="inferred from homology"/>
<evidence type="ECO:0000256" key="1">
    <source>
        <dbReference type="ARBA" id="ARBA00008791"/>
    </source>
</evidence>
<dbReference type="CDD" id="cd00293">
    <property type="entry name" value="USP-like"/>
    <property type="match status" value="2"/>
</dbReference>
<dbReference type="InterPro" id="IPR006015">
    <property type="entry name" value="Universal_stress_UspA"/>
</dbReference>
<evidence type="ECO:0000313" key="6">
    <source>
        <dbReference type="Proteomes" id="UP001303946"/>
    </source>
</evidence>
<keyword evidence="2" id="KW-0547">Nucleotide-binding</keyword>
<dbReference type="InterPro" id="IPR006016">
    <property type="entry name" value="UspA"/>
</dbReference>
<gene>
    <name evidence="5" type="ORF">RXV79_14020</name>
</gene>
<protein>
    <submittedName>
        <fullName evidence="5">Universal stress protein</fullName>
    </submittedName>
</protein>
<dbReference type="PANTHER" id="PTHR46268">
    <property type="entry name" value="STRESS RESPONSE PROTEIN NHAX"/>
    <property type="match status" value="1"/>
</dbReference>
<feature type="domain" description="UspA" evidence="4">
    <location>
        <begin position="149"/>
        <end position="287"/>
    </location>
</feature>
<accession>A0ABZ0CMD0</accession>
<feature type="domain" description="UspA" evidence="4">
    <location>
        <begin position="6"/>
        <end position="142"/>
    </location>
</feature>
<sequence length="318" mass="34166">MFPLTSILVTTDFSDDARNAVRRAALMAAGHRARLSLLHVVDPPALKGPRAWFASQAGIDHKVSVARAMLDRLVAELESRYRVQATPVVRVGRSLEQVCAAAAEADLLLVGSKRVNPLRSSMLGTPTEQLVRLVRRPVLVVKREAAQRYQRVLVAVDLDTAFGDMLHSASALAPGADLHVFHALSTRRADRMRMSGVPSEVIREVSDSERQRGAARLQSMLAAIGHAGAQVSVDHGDPRVLTLEMQHTVDADLIVLGQDGASALCNFLLGGVPRRVLSAATCDVLVMPKLAQGEGARVPARRTWLDSGPASLPRGLSS</sequence>
<evidence type="ECO:0000259" key="4">
    <source>
        <dbReference type="Pfam" id="PF00582"/>
    </source>
</evidence>
<comment type="similarity">
    <text evidence="1">Belongs to the universal stress protein A family.</text>
</comment>
<dbReference type="EMBL" id="CP136336">
    <property type="protein sequence ID" value="WOB06039.1"/>
    <property type="molecule type" value="Genomic_DNA"/>
</dbReference>
<evidence type="ECO:0000313" key="5">
    <source>
        <dbReference type="EMBL" id="WOB06039.1"/>
    </source>
</evidence>
<dbReference type="PANTHER" id="PTHR46268:SF27">
    <property type="entry name" value="UNIVERSAL STRESS PROTEIN RV2623"/>
    <property type="match status" value="1"/>
</dbReference>
<name>A0ABZ0CMD0_9BURK</name>
<dbReference type="SUPFAM" id="SSF52402">
    <property type="entry name" value="Adenine nucleotide alpha hydrolases-like"/>
    <property type="match status" value="2"/>
</dbReference>
<dbReference type="Pfam" id="PF00582">
    <property type="entry name" value="Usp"/>
    <property type="match status" value="2"/>
</dbReference>
<evidence type="ECO:0000256" key="3">
    <source>
        <dbReference type="ARBA" id="ARBA00022840"/>
    </source>
</evidence>
<dbReference type="Gene3D" id="3.40.50.620">
    <property type="entry name" value="HUPs"/>
    <property type="match status" value="2"/>
</dbReference>
<evidence type="ECO:0000256" key="2">
    <source>
        <dbReference type="ARBA" id="ARBA00022741"/>
    </source>
</evidence>
<keyword evidence="6" id="KW-1185">Reference proteome</keyword>
<keyword evidence="3" id="KW-0067">ATP-binding</keyword>
<reference evidence="5 6" key="1">
    <citation type="submission" date="2023-10" db="EMBL/GenBank/DDBJ databases">
        <title>Bacteria for the degradation of biodegradable plastic PBAT(Polybutylene adipate terephthalate).</title>
        <authorList>
            <person name="Weon H.-Y."/>
            <person name="Yeon J."/>
        </authorList>
    </citation>
    <scope>NUCLEOTIDE SEQUENCE [LARGE SCALE GENOMIC DNA]</scope>
    <source>
        <strain evidence="5 6">SBD 7-3</strain>
    </source>
</reference>
<dbReference type="InterPro" id="IPR014729">
    <property type="entry name" value="Rossmann-like_a/b/a_fold"/>
</dbReference>